<feature type="region of interest" description="Disordered" evidence="1">
    <location>
        <begin position="65"/>
        <end position="90"/>
    </location>
</feature>
<dbReference type="RefSeq" id="WP_145229512.1">
    <property type="nucleotide sequence ID" value="NZ_VIVQ01000002.1"/>
</dbReference>
<comment type="caution">
    <text evidence="3">The sequence shown here is derived from an EMBL/GenBank/DDBJ whole genome shotgun (WGS) entry which is preliminary data.</text>
</comment>
<keyword evidence="2" id="KW-0812">Transmembrane</keyword>
<keyword evidence="2" id="KW-0472">Membrane</keyword>
<name>A0A561E4G1_9MICO</name>
<dbReference type="AlphaFoldDB" id="A0A561E4G1"/>
<evidence type="ECO:0000256" key="1">
    <source>
        <dbReference type="SAM" id="MobiDB-lite"/>
    </source>
</evidence>
<dbReference type="OrthoDB" id="5195688at2"/>
<organism evidence="3 4">
    <name type="scientific">Rudaeicoccus suwonensis</name>
    <dbReference type="NCBI Taxonomy" id="657409"/>
    <lineage>
        <taxon>Bacteria</taxon>
        <taxon>Bacillati</taxon>
        <taxon>Actinomycetota</taxon>
        <taxon>Actinomycetes</taxon>
        <taxon>Micrococcales</taxon>
        <taxon>Dermacoccaceae</taxon>
        <taxon>Rudaeicoccus</taxon>
    </lineage>
</organism>
<feature type="transmembrane region" description="Helical" evidence="2">
    <location>
        <begin position="20"/>
        <end position="40"/>
    </location>
</feature>
<proteinExistence type="predicted"/>
<dbReference type="EMBL" id="VIVQ01000002">
    <property type="protein sequence ID" value="TWE10507.1"/>
    <property type="molecule type" value="Genomic_DNA"/>
</dbReference>
<keyword evidence="4" id="KW-1185">Reference proteome</keyword>
<evidence type="ECO:0000313" key="4">
    <source>
        <dbReference type="Proteomes" id="UP000318297"/>
    </source>
</evidence>
<keyword evidence="2" id="KW-1133">Transmembrane helix</keyword>
<dbReference type="Proteomes" id="UP000318297">
    <property type="component" value="Unassembled WGS sequence"/>
</dbReference>
<protein>
    <submittedName>
        <fullName evidence="3">Uncharacterized protein</fullName>
    </submittedName>
</protein>
<evidence type="ECO:0000313" key="3">
    <source>
        <dbReference type="EMBL" id="TWE10507.1"/>
    </source>
</evidence>
<sequence length="90" mass="9640">MNNASYTVNRTLPHPDDVGAAQTLAVLVVFSFVTGIARAWELIGAPASISVGHESLQLLREEAAELSEHNHTSHRRLTGDDDAPAAPQEP</sequence>
<reference evidence="3 4" key="1">
    <citation type="submission" date="2019-06" db="EMBL/GenBank/DDBJ databases">
        <title>Sequencing the genomes of 1000 actinobacteria strains.</title>
        <authorList>
            <person name="Klenk H.-P."/>
        </authorList>
    </citation>
    <scope>NUCLEOTIDE SEQUENCE [LARGE SCALE GENOMIC DNA]</scope>
    <source>
        <strain evidence="3 4">DSM 19560</strain>
    </source>
</reference>
<gene>
    <name evidence="3" type="ORF">BKA23_2876</name>
</gene>
<accession>A0A561E4G1</accession>
<evidence type="ECO:0000256" key="2">
    <source>
        <dbReference type="SAM" id="Phobius"/>
    </source>
</evidence>